<dbReference type="AlphaFoldDB" id="A0A077ZHQ0"/>
<evidence type="ECO:0000313" key="3">
    <source>
        <dbReference type="Proteomes" id="UP000030665"/>
    </source>
</evidence>
<reference evidence="2" key="1">
    <citation type="submission" date="2014-01" db="EMBL/GenBank/DDBJ databases">
        <authorList>
            <person name="Aslett M."/>
        </authorList>
    </citation>
    <scope>NUCLEOTIDE SEQUENCE</scope>
</reference>
<organism evidence="2 3">
    <name type="scientific">Trichuris trichiura</name>
    <name type="common">Whipworm</name>
    <name type="synonym">Trichocephalus trichiurus</name>
    <dbReference type="NCBI Taxonomy" id="36087"/>
    <lineage>
        <taxon>Eukaryota</taxon>
        <taxon>Metazoa</taxon>
        <taxon>Ecdysozoa</taxon>
        <taxon>Nematoda</taxon>
        <taxon>Enoplea</taxon>
        <taxon>Dorylaimia</taxon>
        <taxon>Trichinellida</taxon>
        <taxon>Trichuridae</taxon>
        <taxon>Trichuris</taxon>
    </lineage>
</organism>
<sequence>MFASIATTVFSSAQMSMNALIALQLVTIAALLLMLMLCGGGAKPAEGAAGAPAAGGDAAAPAAGGDKPPDAPKA</sequence>
<dbReference type="Proteomes" id="UP000030665">
    <property type="component" value="Unassembled WGS sequence"/>
</dbReference>
<feature type="compositionally biased region" description="Low complexity" evidence="1">
    <location>
        <begin position="45"/>
        <end position="66"/>
    </location>
</feature>
<accession>A0A077ZHQ0</accession>
<protein>
    <submittedName>
        <fullName evidence="2">Uncharacterized protein</fullName>
    </submittedName>
</protein>
<proteinExistence type="predicted"/>
<name>A0A077ZHQ0_TRITR</name>
<dbReference type="EMBL" id="HG806769">
    <property type="protein sequence ID" value="CDW59876.1"/>
    <property type="molecule type" value="Genomic_DNA"/>
</dbReference>
<keyword evidence="3" id="KW-1185">Reference proteome</keyword>
<evidence type="ECO:0000313" key="2">
    <source>
        <dbReference type="EMBL" id="CDW59876.1"/>
    </source>
</evidence>
<feature type="region of interest" description="Disordered" evidence="1">
    <location>
        <begin position="45"/>
        <end position="74"/>
    </location>
</feature>
<gene>
    <name evidence="2" type="ORF">TTRE_0000822001</name>
</gene>
<reference evidence="2" key="2">
    <citation type="submission" date="2014-03" db="EMBL/GenBank/DDBJ databases">
        <title>The whipworm genome and dual-species transcriptomics of an intimate host-pathogen interaction.</title>
        <authorList>
            <person name="Foth B.J."/>
            <person name="Tsai I.J."/>
            <person name="Reid A.J."/>
            <person name="Bancroft A.J."/>
            <person name="Nichol S."/>
            <person name="Tracey A."/>
            <person name="Holroyd N."/>
            <person name="Cotton J.A."/>
            <person name="Stanley E.J."/>
            <person name="Zarowiecki M."/>
            <person name="Liu J.Z."/>
            <person name="Huckvale T."/>
            <person name="Cooper P.J."/>
            <person name="Grencis R.K."/>
            <person name="Berriman M."/>
        </authorList>
    </citation>
    <scope>NUCLEOTIDE SEQUENCE [LARGE SCALE GENOMIC DNA]</scope>
</reference>
<evidence type="ECO:0000256" key="1">
    <source>
        <dbReference type="SAM" id="MobiDB-lite"/>
    </source>
</evidence>